<evidence type="ECO:0000313" key="5">
    <source>
        <dbReference type="Proteomes" id="UP000199391"/>
    </source>
</evidence>
<dbReference type="InterPro" id="IPR002772">
    <property type="entry name" value="Glyco_hydro_3_C"/>
</dbReference>
<dbReference type="Pfam" id="PF14310">
    <property type="entry name" value="Fn3-like"/>
    <property type="match status" value="1"/>
</dbReference>
<name>A0A1I7H150_9BURK</name>
<dbReference type="GO" id="GO:0005975">
    <property type="term" value="P:carbohydrate metabolic process"/>
    <property type="evidence" value="ECO:0007669"/>
    <property type="project" value="InterPro"/>
</dbReference>
<sequence length="800" mass="84666">MTRELTLDEMAMLTAGASMWATAAVPEAGIPPLHMADGPMGVAGARIDERDVSLLTPSPVALGASWDTALAQRVGRLVGGEAIRHGVDLMLAPNLNLARSPLAGRAFEYYSEDPLLCGALGASWIRGCQSVGTGAIAKHLVCNDSETARDQMNAVVDERTLREVYLLPFEMAAGADCAGMLTAYNKVNGDWCAEAAPVIRRVAKDEWNFPGVFMSDWFGTHSTAGSLAGGLDLEMPGPARHLGARSAAAVERGEVPLERLRDAAERVATAARRFGAGKGAPMPDGEAAALLTEAAAAGFTLVRNEDAMLPLDTRRWPRIAVIGPNASAPCFQGGTFAKIAVKPDAALPLEALRARFGEALVCYEPGVDPQPKLPRMTVTPARALGDGRVKGMTVDYFDNAALEGAPLLSETRDTNSLTWFHGVHPAGALQRAAATRASGVYTAAESGEHLFYVGGTGALRLLVGGEEVFRRDEQLAPGDVMGRLKSGDADCVGIALERGGEVDVVVELRYTAARCQGLWYGVRGPGGAEAMMARAEQAAREADAVILVVGETSDASVESKDRPDTRLPAEQVALIERVCAANPDTVVVTNVGHAFDTRWADRARAVLHCWYPGQEFGPALAQVLAGDREPGGRMPVTIAREDADYPALSLQPDANGDLRYGDGVRIGYRGLAANGVKPRQAFGSGFGYAAFAMRDARVVRDEGGGADGGWLVTVTLRNTSGRAGAEVVQVYRAQPELTLVAFAKVALEAGEEREVRIPVALRRLQVWRDGWSTLPGAVDLLIGRASDELPLAVQVVPRGV</sequence>
<dbReference type="Proteomes" id="UP000199391">
    <property type="component" value="Unassembled WGS sequence"/>
</dbReference>
<dbReference type="SMART" id="SM01217">
    <property type="entry name" value="Fn3_like"/>
    <property type="match status" value="1"/>
</dbReference>
<dbReference type="Pfam" id="PF01915">
    <property type="entry name" value="Glyco_hydro_3_C"/>
    <property type="match status" value="1"/>
</dbReference>
<dbReference type="InterPro" id="IPR013783">
    <property type="entry name" value="Ig-like_fold"/>
</dbReference>
<dbReference type="Gene3D" id="2.60.40.10">
    <property type="entry name" value="Immunoglobulins"/>
    <property type="match status" value="1"/>
</dbReference>
<dbReference type="PANTHER" id="PTHR42715:SF10">
    <property type="entry name" value="BETA-GLUCOSIDASE"/>
    <property type="match status" value="1"/>
</dbReference>
<dbReference type="SUPFAM" id="SSF51445">
    <property type="entry name" value="(Trans)glycosidases"/>
    <property type="match status" value="1"/>
</dbReference>
<comment type="similarity">
    <text evidence="1">Belongs to the glycosyl hydrolase 3 family.</text>
</comment>
<protein>
    <submittedName>
        <fullName evidence="4">Beta-glucosidase</fullName>
    </submittedName>
</protein>
<dbReference type="InterPro" id="IPR017853">
    <property type="entry name" value="GH"/>
</dbReference>
<dbReference type="InterPro" id="IPR050288">
    <property type="entry name" value="Cellulose_deg_GH3"/>
</dbReference>
<dbReference type="Gene3D" id="3.20.20.300">
    <property type="entry name" value="Glycoside hydrolase, family 3, N-terminal domain"/>
    <property type="match status" value="1"/>
</dbReference>
<dbReference type="SUPFAM" id="SSF56988">
    <property type="entry name" value="Anthrax protective antigen"/>
    <property type="match status" value="1"/>
</dbReference>
<keyword evidence="5" id="KW-1185">Reference proteome</keyword>
<dbReference type="InterPro" id="IPR026891">
    <property type="entry name" value="Fn3-like"/>
</dbReference>
<dbReference type="OrthoDB" id="8864425at2"/>
<feature type="domain" description="PA14" evidence="3">
    <location>
        <begin position="387"/>
        <end position="536"/>
    </location>
</feature>
<dbReference type="InterPro" id="IPR036962">
    <property type="entry name" value="Glyco_hydro_3_N_sf"/>
</dbReference>
<dbReference type="PRINTS" id="PR00133">
    <property type="entry name" value="GLHYDRLASE3"/>
</dbReference>
<dbReference type="GO" id="GO:0004553">
    <property type="term" value="F:hydrolase activity, hydrolyzing O-glycosyl compounds"/>
    <property type="evidence" value="ECO:0007669"/>
    <property type="project" value="InterPro"/>
</dbReference>
<dbReference type="SUPFAM" id="SSF52279">
    <property type="entry name" value="Beta-D-glucan exohydrolase, C-terminal domain"/>
    <property type="match status" value="1"/>
</dbReference>
<dbReference type="AlphaFoldDB" id="A0A1I7H150"/>
<dbReference type="InterPro" id="IPR011658">
    <property type="entry name" value="PA14_dom"/>
</dbReference>
<dbReference type="InterPro" id="IPR036881">
    <property type="entry name" value="Glyco_hydro_3_C_sf"/>
</dbReference>
<dbReference type="PANTHER" id="PTHR42715">
    <property type="entry name" value="BETA-GLUCOSIDASE"/>
    <property type="match status" value="1"/>
</dbReference>
<dbReference type="PROSITE" id="PS51820">
    <property type="entry name" value="PA14"/>
    <property type="match status" value="1"/>
</dbReference>
<evidence type="ECO:0000259" key="3">
    <source>
        <dbReference type="PROSITE" id="PS51820"/>
    </source>
</evidence>
<dbReference type="RefSeq" id="WP_093554743.1">
    <property type="nucleotide sequence ID" value="NZ_FPBO01000004.1"/>
</dbReference>
<gene>
    <name evidence="4" type="ORF">SAMN05216552_1004255</name>
</gene>
<dbReference type="Gene3D" id="2.60.120.260">
    <property type="entry name" value="Galactose-binding domain-like"/>
    <property type="match status" value="1"/>
</dbReference>
<evidence type="ECO:0000256" key="2">
    <source>
        <dbReference type="ARBA" id="ARBA00022801"/>
    </source>
</evidence>
<evidence type="ECO:0000313" key="4">
    <source>
        <dbReference type="EMBL" id="SFU54451.1"/>
    </source>
</evidence>
<organism evidence="4 5">
    <name type="scientific">Pseudoduganella namucuonensis</name>
    <dbReference type="NCBI Taxonomy" id="1035707"/>
    <lineage>
        <taxon>Bacteria</taxon>
        <taxon>Pseudomonadati</taxon>
        <taxon>Pseudomonadota</taxon>
        <taxon>Betaproteobacteria</taxon>
        <taxon>Burkholderiales</taxon>
        <taxon>Oxalobacteraceae</taxon>
        <taxon>Telluria group</taxon>
        <taxon>Pseudoduganella</taxon>
    </lineage>
</organism>
<dbReference type="STRING" id="1035707.SAMN05216552_1004255"/>
<proteinExistence type="inferred from homology"/>
<evidence type="ECO:0000256" key="1">
    <source>
        <dbReference type="ARBA" id="ARBA00005336"/>
    </source>
</evidence>
<dbReference type="EMBL" id="FPBO01000004">
    <property type="protein sequence ID" value="SFU54451.1"/>
    <property type="molecule type" value="Genomic_DNA"/>
</dbReference>
<keyword evidence="2" id="KW-0378">Hydrolase</keyword>
<dbReference type="InterPro" id="IPR037524">
    <property type="entry name" value="PA14/GLEYA"/>
</dbReference>
<dbReference type="Gene3D" id="3.40.50.1700">
    <property type="entry name" value="Glycoside hydrolase family 3 C-terminal domain"/>
    <property type="match status" value="1"/>
</dbReference>
<reference evidence="5" key="1">
    <citation type="submission" date="2016-10" db="EMBL/GenBank/DDBJ databases">
        <authorList>
            <person name="Varghese N."/>
            <person name="Submissions S."/>
        </authorList>
    </citation>
    <scope>NUCLEOTIDE SEQUENCE [LARGE SCALE GENOMIC DNA]</scope>
    <source>
        <strain evidence="5">CGMCC 1.11014</strain>
    </source>
</reference>
<dbReference type="InterPro" id="IPR001764">
    <property type="entry name" value="Glyco_hydro_3_N"/>
</dbReference>
<dbReference type="Pfam" id="PF00933">
    <property type="entry name" value="Glyco_hydro_3"/>
    <property type="match status" value="1"/>
</dbReference>
<accession>A0A1I7H150</accession>
<dbReference type="Pfam" id="PF07691">
    <property type="entry name" value="PA14"/>
    <property type="match status" value="1"/>
</dbReference>